<proteinExistence type="predicted"/>
<evidence type="ECO:0000313" key="1">
    <source>
        <dbReference type="EMBL" id="TKY91252.1"/>
    </source>
</evidence>
<accession>A0AC61S9Q0</accession>
<name>A0AC61S9Q0_9EURY</name>
<keyword evidence="1" id="KW-0418">Kinase</keyword>
<keyword evidence="1" id="KW-0808">Transferase</keyword>
<comment type="caution">
    <text evidence="1">The sequence shown here is derived from an EMBL/GenBank/DDBJ whole genome shotgun (WGS) entry which is preliminary data.</text>
</comment>
<feature type="non-terminal residue" evidence="1">
    <location>
        <position position="1"/>
    </location>
</feature>
<sequence length="176" mass="18983">VTDVANAILDGTDAIMLSEETAIGHFPIKAVKIMSRIAARTESSEDFIRAMSHRDLPEGSSVTEAIGHSAVHVAHQINAVAIMTPTAHGKTSLAIARYRPPARIIALSSDPVTLRRLSLIWGVTPVCMDNSDDLNMMMRTIVDKAIEHGFKQEDKLVVTASVPAGGMTNMIKIEVI</sequence>
<gene>
    <name evidence="1" type="ORF">C5S46_06810</name>
</gene>
<organism evidence="1 2">
    <name type="scientific">Candidatus Methanomarinus sp</name>
    <dbReference type="NCBI Taxonomy" id="3386244"/>
    <lineage>
        <taxon>Archaea</taxon>
        <taxon>Methanobacteriati</taxon>
        <taxon>Methanobacteriota</taxon>
        <taxon>Stenosarchaea group</taxon>
        <taxon>Methanomicrobia</taxon>
        <taxon>Methanosarcinales</taxon>
        <taxon>ANME-2 cluster</taxon>
        <taxon>Candidatus Methanocomedenaceae</taxon>
        <taxon>Candidatus Methanomarinus</taxon>
    </lineage>
</organism>
<reference evidence="1" key="1">
    <citation type="submission" date="2018-09" db="EMBL/GenBank/DDBJ databases">
        <title>A genomic encyclopedia of anaerobic methanotrophic archaea.</title>
        <authorList>
            <person name="Skennerton C.T."/>
            <person name="Chadwick G.L."/>
            <person name="Laso-Perez R."/>
            <person name="Leu A.O."/>
            <person name="Speth D.R."/>
            <person name="Yu H."/>
            <person name="Morgan-Lang C."/>
            <person name="Hatzenpichler R."/>
            <person name="Goudeau D."/>
            <person name="Malmstrom R."/>
            <person name="Woyke T."/>
            <person name="Hallam S."/>
            <person name="Tyson G.W."/>
            <person name="Wegener G."/>
            <person name="Boetius A."/>
            <person name="Orphan V.J."/>
        </authorList>
    </citation>
    <scope>NUCLEOTIDE SEQUENCE</scope>
    <source>
        <strain evidence="1">CONS3730D10UFb2</strain>
    </source>
</reference>
<keyword evidence="1" id="KW-0670">Pyruvate</keyword>
<dbReference type="EC" id="2.7.1.40" evidence="1"/>
<protein>
    <submittedName>
        <fullName evidence="1">Pyruvate kinase</fullName>
        <ecNumber evidence="1">2.7.1.40</ecNumber>
    </submittedName>
</protein>
<evidence type="ECO:0000313" key="2">
    <source>
        <dbReference type="Proteomes" id="UP000315423"/>
    </source>
</evidence>
<dbReference type="Proteomes" id="UP000315423">
    <property type="component" value="Unassembled WGS sequence"/>
</dbReference>
<dbReference type="EMBL" id="QYBA01000232">
    <property type="protein sequence ID" value="TKY91252.1"/>
    <property type="molecule type" value="Genomic_DNA"/>
</dbReference>